<name>A0ABV2Q186_9GAMM</name>
<keyword evidence="3" id="KW-1185">Reference proteome</keyword>
<dbReference type="Proteomes" id="UP001549251">
    <property type="component" value="Unassembled WGS sequence"/>
</dbReference>
<accession>A0ABV2Q186</accession>
<gene>
    <name evidence="2" type="ORF">ABIE04_003445</name>
</gene>
<dbReference type="EMBL" id="JBEPSD010000004">
    <property type="protein sequence ID" value="MET4571063.1"/>
    <property type="molecule type" value="Genomic_DNA"/>
</dbReference>
<dbReference type="RefSeq" id="WP_354553026.1">
    <property type="nucleotide sequence ID" value="NZ_JBEPSD010000004.1"/>
</dbReference>
<dbReference type="InterPro" id="IPR022061">
    <property type="entry name" value="DUF3617"/>
</dbReference>
<reference evidence="2 3" key="1">
    <citation type="submission" date="2024-06" db="EMBL/GenBank/DDBJ databases">
        <title>Sorghum-associated microbial communities from plants grown in Nebraska, USA.</title>
        <authorList>
            <person name="Schachtman D."/>
        </authorList>
    </citation>
    <scope>NUCLEOTIDE SEQUENCE [LARGE SCALE GENOMIC DNA]</scope>
    <source>
        <strain evidence="2 3">1757</strain>
    </source>
</reference>
<sequence length="152" mass="16360">MSMPSMMRICCLCAFALLATTASAQSDSGNMMKMSVTMKMQVPGAGDMPARTTTQDVCTSKSHDMRAMLQQQQDCTVSHYQQVGDVVSYHLVCGGDPPKMTGDARFELLPNGNIKGSVHANSSMGGQSVLMDMTYAGERTGSCDYTASRQKH</sequence>
<proteinExistence type="predicted"/>
<organism evidence="2 3">
    <name type="scientific">Rhodanobacter soli</name>
    <dbReference type="NCBI Taxonomy" id="590609"/>
    <lineage>
        <taxon>Bacteria</taxon>
        <taxon>Pseudomonadati</taxon>
        <taxon>Pseudomonadota</taxon>
        <taxon>Gammaproteobacteria</taxon>
        <taxon>Lysobacterales</taxon>
        <taxon>Rhodanobacteraceae</taxon>
        <taxon>Rhodanobacter</taxon>
    </lineage>
</organism>
<dbReference type="Pfam" id="PF12276">
    <property type="entry name" value="DUF3617"/>
    <property type="match status" value="1"/>
</dbReference>
<protein>
    <recommendedName>
        <fullName evidence="4">DUF3617 domain-containing protein</fullName>
    </recommendedName>
</protein>
<feature type="chain" id="PRO_5045099920" description="DUF3617 domain-containing protein" evidence="1">
    <location>
        <begin position="25"/>
        <end position="152"/>
    </location>
</feature>
<evidence type="ECO:0008006" key="4">
    <source>
        <dbReference type="Google" id="ProtNLM"/>
    </source>
</evidence>
<evidence type="ECO:0000256" key="1">
    <source>
        <dbReference type="SAM" id="SignalP"/>
    </source>
</evidence>
<comment type="caution">
    <text evidence="2">The sequence shown here is derived from an EMBL/GenBank/DDBJ whole genome shotgun (WGS) entry which is preliminary data.</text>
</comment>
<keyword evidence="1" id="KW-0732">Signal</keyword>
<evidence type="ECO:0000313" key="3">
    <source>
        <dbReference type="Proteomes" id="UP001549251"/>
    </source>
</evidence>
<evidence type="ECO:0000313" key="2">
    <source>
        <dbReference type="EMBL" id="MET4571063.1"/>
    </source>
</evidence>
<feature type="signal peptide" evidence="1">
    <location>
        <begin position="1"/>
        <end position="24"/>
    </location>
</feature>